<evidence type="ECO:0000313" key="1">
    <source>
        <dbReference type="EMBL" id="RRJ25488.1"/>
    </source>
</evidence>
<dbReference type="Gene3D" id="3.40.50.300">
    <property type="entry name" value="P-loop containing nucleotide triphosphate hydrolases"/>
    <property type="match status" value="2"/>
</dbReference>
<protein>
    <submittedName>
        <fullName evidence="1">ATP-binding protein</fullName>
    </submittedName>
</protein>
<keyword evidence="1" id="KW-0547">Nucleotide-binding</keyword>
<dbReference type="AlphaFoldDB" id="A0A3P3QXN2"/>
<dbReference type="EMBL" id="RRCO01000003">
    <property type="protein sequence ID" value="RRJ25488.1"/>
    <property type="molecule type" value="Genomic_DNA"/>
</dbReference>
<sequence>MWKSIVRLSSLTIKNIKNVKNGTIIMPHEYNRGFDCGGAEILGVYGQNGSGKTAIVDTFSFLQQIMIGEELDQRIADYIDTDSESAEVNAEFKIFKENILYEVGYYINFSKGDNGICIDREYINCAINQDGSRTNKNVFMDYRRNETETIFKPQKRLEELIGKNKDIKTDLIVAKKMAEKSNCSYIFGENSRDIFFNNVSDKFKIYVDVLSALFRFALGDLYVIDNSHSGMISTNVLLPMSFRVDKEKIGMKGDFAVPLMEPFVLDSERKELLKEIVDQINTVLYTIIPGMRIDIKEYGKQALDSGEDGWKVELMSVRGNKKPIPIRMESDGIIKIISILNALIQAFSNASICLIIDELDAGIFEYLLGELLDIFSKSAKGQLIFTSHNLRALEMLDKESIMFSTVNPNNRYIHMKNVKDSNNLRSMYIRSITLGGQEEPIYEETDSLKISRAFRKAGKLLHEERKKSCDGNS</sequence>
<reference evidence="1 2" key="1">
    <citation type="submission" date="2018-11" db="EMBL/GenBank/DDBJ databases">
        <title>Genome sequencing of Lachnoanaerobaculum sp. KCOM 2030 (= ChDC B114).</title>
        <authorList>
            <person name="Kook J.-K."/>
            <person name="Park S.-N."/>
            <person name="Lim Y.K."/>
        </authorList>
    </citation>
    <scope>NUCLEOTIDE SEQUENCE [LARGE SCALE GENOMIC DNA]</scope>
    <source>
        <strain evidence="1 2">KCOM 2030</strain>
    </source>
</reference>
<gene>
    <name evidence="1" type="ORF">EHV10_07585</name>
</gene>
<name>A0A3P3QXN2_9FIRM</name>
<keyword evidence="2" id="KW-1185">Reference proteome</keyword>
<dbReference type="GO" id="GO:0016887">
    <property type="term" value="F:ATP hydrolysis activity"/>
    <property type="evidence" value="ECO:0007669"/>
    <property type="project" value="InterPro"/>
</dbReference>
<dbReference type="OrthoDB" id="9809324at2"/>
<comment type="caution">
    <text evidence="1">The sequence shown here is derived from an EMBL/GenBank/DDBJ whole genome shotgun (WGS) entry which is preliminary data.</text>
</comment>
<accession>A0A3P3QXN2</accession>
<dbReference type="PANTHER" id="PTHR40396">
    <property type="entry name" value="ATPASE-LIKE PROTEIN"/>
    <property type="match status" value="1"/>
</dbReference>
<dbReference type="GO" id="GO:0005524">
    <property type="term" value="F:ATP binding"/>
    <property type="evidence" value="ECO:0007669"/>
    <property type="project" value="UniProtKB-KW"/>
</dbReference>
<organism evidence="1 2">
    <name type="scientific">Lachnoanaerobaculum gingivalis</name>
    <dbReference type="NCBI Taxonomy" id="2490855"/>
    <lineage>
        <taxon>Bacteria</taxon>
        <taxon>Bacillati</taxon>
        <taxon>Bacillota</taxon>
        <taxon>Clostridia</taxon>
        <taxon>Lachnospirales</taxon>
        <taxon>Lachnospiraceae</taxon>
        <taxon>Lachnoanaerobaculum</taxon>
    </lineage>
</organism>
<keyword evidence="1" id="KW-0067">ATP-binding</keyword>
<dbReference type="Proteomes" id="UP000272490">
    <property type="component" value="Unassembled WGS sequence"/>
</dbReference>
<dbReference type="InterPro" id="IPR027417">
    <property type="entry name" value="P-loop_NTPase"/>
</dbReference>
<dbReference type="PANTHER" id="PTHR40396:SF1">
    <property type="entry name" value="ATPASE AAA-TYPE CORE DOMAIN-CONTAINING PROTEIN"/>
    <property type="match status" value="1"/>
</dbReference>
<evidence type="ECO:0000313" key="2">
    <source>
        <dbReference type="Proteomes" id="UP000272490"/>
    </source>
</evidence>
<dbReference type="SUPFAM" id="SSF52540">
    <property type="entry name" value="P-loop containing nucleoside triphosphate hydrolases"/>
    <property type="match status" value="1"/>
</dbReference>
<dbReference type="RefSeq" id="WP_128674122.1">
    <property type="nucleotide sequence ID" value="NZ_RRCO01000003.1"/>
</dbReference>
<proteinExistence type="predicted"/>